<gene>
    <name evidence="1" type="ORF">B9G99_01185</name>
</gene>
<organism evidence="1 2">
    <name type="scientific">Kushneria konosiri</name>
    <dbReference type="NCBI Taxonomy" id="698828"/>
    <lineage>
        <taxon>Bacteria</taxon>
        <taxon>Pseudomonadati</taxon>
        <taxon>Pseudomonadota</taxon>
        <taxon>Gammaproteobacteria</taxon>
        <taxon>Oceanospirillales</taxon>
        <taxon>Halomonadaceae</taxon>
        <taxon>Kushneria</taxon>
    </lineage>
</organism>
<dbReference type="EMBL" id="CP021323">
    <property type="protein sequence ID" value="ARS51670.1"/>
    <property type="molecule type" value="Genomic_DNA"/>
</dbReference>
<dbReference type="Gene3D" id="3.30.429.10">
    <property type="entry name" value="Macrophage Migration Inhibitory Factor"/>
    <property type="match status" value="1"/>
</dbReference>
<dbReference type="InterPro" id="IPR014347">
    <property type="entry name" value="Tautomerase/MIF_sf"/>
</dbReference>
<dbReference type="OrthoDB" id="9814215at2"/>
<dbReference type="KEGG" id="kus:B9G99_01185"/>
<evidence type="ECO:0008006" key="3">
    <source>
        <dbReference type="Google" id="ProtNLM"/>
    </source>
</evidence>
<sequence>MPTLLFHHSGELSDDTLAPLMDALHHCALDSGLFEARAIKVATLPLFHTRQAGEAKPFAMLQVRLFAGRTQNQRLALSTALLSTINEHIGEHMSATVEMVETDRDTFSR</sequence>
<dbReference type="GO" id="GO:0008704">
    <property type="term" value="F:5-carboxymethyl-2-hydroxymuconate delta-isomerase activity"/>
    <property type="evidence" value="ECO:0007669"/>
    <property type="project" value="InterPro"/>
</dbReference>
<evidence type="ECO:0000313" key="2">
    <source>
        <dbReference type="Proteomes" id="UP000250025"/>
    </source>
</evidence>
<accession>A0A2Z2H8R3</accession>
<keyword evidence="2" id="KW-1185">Reference proteome</keyword>
<dbReference type="AlphaFoldDB" id="A0A2Z2H8R3"/>
<dbReference type="InterPro" id="IPR004220">
    <property type="entry name" value="5-COMe_2-OHmuconate_Isoase"/>
</dbReference>
<evidence type="ECO:0000313" key="1">
    <source>
        <dbReference type="EMBL" id="ARS51670.1"/>
    </source>
</evidence>
<dbReference type="SUPFAM" id="SSF55331">
    <property type="entry name" value="Tautomerase/MIF"/>
    <property type="match status" value="1"/>
</dbReference>
<dbReference type="Proteomes" id="UP000250025">
    <property type="component" value="Chromosome"/>
</dbReference>
<dbReference type="PANTHER" id="PTHR37950:SF1">
    <property type="entry name" value="4-HYDROXYPHENYLACETATE CATABOLISM PROTEIN"/>
    <property type="match status" value="1"/>
</dbReference>
<proteinExistence type="predicted"/>
<name>A0A2Z2H8R3_9GAMM</name>
<dbReference type="PANTHER" id="PTHR37950">
    <property type="entry name" value="4-HYDROXYPHENYLACETATE CATABOLISM PROTEIN"/>
    <property type="match status" value="1"/>
</dbReference>
<protein>
    <recommendedName>
        <fullName evidence="3">5-carboxymethyl-2-hydroxymuconate isomerase</fullName>
    </recommendedName>
</protein>
<dbReference type="Pfam" id="PF02962">
    <property type="entry name" value="CHMI"/>
    <property type="match status" value="1"/>
</dbReference>
<dbReference type="RefSeq" id="WP_086620379.1">
    <property type="nucleotide sequence ID" value="NZ_CP021323.1"/>
</dbReference>
<reference evidence="1 2" key="1">
    <citation type="journal article" date="2017" name="Int. J. Syst. Evol. Microbiol.">
        <title>Kushneria konosiri sp. nov., isolated from the Korean salt-fermented seafood Daemi-jeot.</title>
        <authorList>
            <person name="Yun J.H."/>
            <person name="Park S.K."/>
            <person name="Lee J.Y."/>
            <person name="Jung M.J."/>
            <person name="Bae J.W."/>
        </authorList>
    </citation>
    <scope>NUCLEOTIDE SEQUENCE [LARGE SCALE GENOMIC DNA]</scope>
    <source>
        <strain evidence="1 2">X49</strain>
    </source>
</reference>